<feature type="region of interest" description="Disordered" evidence="1">
    <location>
        <begin position="616"/>
        <end position="635"/>
    </location>
</feature>
<feature type="region of interest" description="Disordered" evidence="1">
    <location>
        <begin position="2179"/>
        <end position="2198"/>
    </location>
</feature>
<organism evidence="3 4">
    <name type="scientific">Bombus impatiens</name>
    <name type="common">Bumblebee</name>
    <dbReference type="NCBI Taxonomy" id="132113"/>
    <lineage>
        <taxon>Eukaryota</taxon>
        <taxon>Metazoa</taxon>
        <taxon>Ecdysozoa</taxon>
        <taxon>Arthropoda</taxon>
        <taxon>Hexapoda</taxon>
        <taxon>Insecta</taxon>
        <taxon>Pterygota</taxon>
        <taxon>Neoptera</taxon>
        <taxon>Endopterygota</taxon>
        <taxon>Hymenoptera</taxon>
        <taxon>Apocrita</taxon>
        <taxon>Aculeata</taxon>
        <taxon>Apoidea</taxon>
        <taxon>Anthophila</taxon>
        <taxon>Apidae</taxon>
        <taxon>Bombus</taxon>
        <taxon>Pyrobombus</taxon>
    </lineage>
</organism>
<feature type="compositionally biased region" description="Low complexity" evidence="1">
    <location>
        <begin position="1009"/>
        <end position="1030"/>
    </location>
</feature>
<feature type="region of interest" description="Disordered" evidence="1">
    <location>
        <begin position="2482"/>
        <end position="2504"/>
    </location>
</feature>
<feature type="compositionally biased region" description="Basic and acidic residues" evidence="1">
    <location>
        <begin position="433"/>
        <end position="446"/>
    </location>
</feature>
<feature type="region of interest" description="Disordered" evidence="1">
    <location>
        <begin position="922"/>
        <end position="969"/>
    </location>
</feature>
<feature type="compositionally biased region" description="Low complexity" evidence="1">
    <location>
        <begin position="2213"/>
        <end position="2250"/>
    </location>
</feature>
<feature type="region of interest" description="Disordered" evidence="1">
    <location>
        <begin position="47"/>
        <end position="73"/>
    </location>
</feature>
<proteinExistence type="predicted"/>
<feature type="region of interest" description="Disordered" evidence="1">
    <location>
        <begin position="3293"/>
        <end position="3348"/>
    </location>
</feature>
<feature type="compositionally biased region" description="Low complexity" evidence="1">
    <location>
        <begin position="853"/>
        <end position="867"/>
    </location>
</feature>
<feature type="compositionally biased region" description="Low complexity" evidence="1">
    <location>
        <begin position="1282"/>
        <end position="1297"/>
    </location>
</feature>
<gene>
    <name evidence="4" type="primary">LOC100741831</name>
</gene>
<feature type="compositionally biased region" description="Polar residues" evidence="1">
    <location>
        <begin position="922"/>
        <end position="941"/>
    </location>
</feature>
<dbReference type="OrthoDB" id="7701360at2759"/>
<feature type="signal peptide" evidence="2">
    <location>
        <begin position="1"/>
        <end position="23"/>
    </location>
</feature>
<feature type="compositionally biased region" description="Low complexity" evidence="1">
    <location>
        <begin position="3296"/>
        <end position="3348"/>
    </location>
</feature>
<feature type="compositionally biased region" description="Polar residues" evidence="1">
    <location>
        <begin position="1510"/>
        <end position="1532"/>
    </location>
</feature>
<sequence length="3416" mass="366174">MVRRFSWCTVVTLVVLLFVTTDGLREHSTQIDDHKATNRGTLRFNSKSLEEATTVSSSPLSRSKTKWDRSAQSETLSNFERTIQASVINSEPKFDTSEHSTVRTIRTTERGSVLTATDVTSESRRTSGKRFEETKRVEPTINRRDGKRFFSESNKGTKLKNDEQKSETPKGISRRTSNGRANNSTVTERLDNKGPSVFLATTESSRSRTGRKIQTTYSMKDLKTQIPTSRRYNSKKFRDVETTTASFRRESRGRSTTEKIERSTRSGRSKVNNAENNSIARRGPDPLLSESESVRVDIPLTVDETGNPASDVTTGFDVASQRRSDAKESSRSSRTGFERSKSRGRSNDSEASGSSRSASPRGSSKFSDSTTTEANEQIVSSRRNTVSRDRSRGSEIKKNSVNESRSRSRGRNVENNTKPISGGASERNVKRKVAGERNSSDRRPRIPDVTPRAIDSRRQDTQDVRGRSRSKSRSDVTTPITMDVTTTVAPDTTVFTDVTATDSEITSTTIRSATPPSPRATSRPLSTSASTLEASGRGRGRGRSGNHGRKQKEDFFNHGLGFRGRKPSPEGSANVTESRKTVSWKNDSQSHGNPGWTLRRRPAHFNSENISKTIVSSPRDQTNEVVPSNEQSTSTEAITTIESSTFGTKRGLKKLQTTDESSTVVETTTKSYRRGNKTFGNGKVIAALEESDNYPPEFKARLTQLKNTNTKIPASKTTSRTPLEEQERNIYGRRSRNNSMAFEPDDLETAASANVLTDETLVVNPLTLINGTGLRRVKKSSAALFAERSRMKLELARRLVKPELNIEENDLDATTASSFSKRKPTGVPVVDETSKVAKYSKPAAAAPGRNRPSTSVESTQEEVSVKTLKLPSSRKAHDDSSKVTGRPYSLKKGRVIAERMVTSISIEERAIAEETTRPYALTTNPSMITSAEQGSATTIDSTRVRLASDRGGKKSKEEDSTPTKNMKVSLYSTQRVETIDPVTTIKPKKSYSYQSRNKLREQSATIDQSFTTSTPKKSYSSTQSKSQTSQEENITKKSKFATSATKPIFRPRYSKRTNEKSFEKKTTDEQATFTTKLPVATSRYSKKKSSVKSIDDKSATTEGLSAQTRKIEFRPRTATYRRHSEIPTTLTESSTKVDGVGIAITPRSTKYHATLKTSTVSPRSVAQGPQVNLKIANETAQETPGITGSSNGDSGNSNVFNPTRSTFLSGNSTLLEQLRSTVAPLLSSLGNKTPVFSGSYSNVNNVNSPPRVTPSGQPPRFSARYKGAELFVRKQNNIYQPTVPSITSSSTTPITPVENSGSAPPIDVSSPGEPRFLTLYQALESASIRNEQLQGNAIAQLQKQQAGSVSQVDFNATVNDIGDNANNDTTSPTVATISPQTSDITANTIQDSTQTPRLPEDPDNSIPAVTTGAPETPSTTEPVFTSTESSSSTEQASTNTESPSSTEQLFTSTESVSNTERVSIGRDSSFTTEQTSTNVDSMSVTESTSTESFLRSTDATTMNVEGAEDVQTSMSADNSSTNQEPVSSTTDAFTTISSTSEGSSTEFEGDTSSTTVSTTTQSTTGNIDITSRIDLLQNTIETTTFSTTVTNTATTFENPETNTIPLSDTTATQTADISSTDALTTEADSSNMIDIETTTAIPTSTIRTRLIDLAQDILFRLQATMSTTTVPSQDSTTMLSPTTETSNVIRDSSSNRSLESLSQLRDETTINQGESGTTTPSSVTTEQSSLRTIEEVITQSAGSIAASSPTMVFTQEVNTQDEINAITTTTPATITSTTITQDFQTVSNTDSTTVGDSNDSSTSPLSVDVTTVSTITSTDDTLLTELMSIAKTLFSDEINDNQEEIAGQNSNVTSRLDNLMENEIYRPSSNDELSTTQVAETSSFSLNTMSENVESSTIPVDPSQNEVDFTTTVSSENLTDTLTTTPRSNMPDDEVESVQTETTPVALGPLAEIIESTTPLFKTEIEPRVTLSLSGSFDADIGLNTTTQTQTTTSTQSSETTTTFAMNFELTTDTFDLFSSNLITATNPQIVSEQVTESVTEPTGVTVPLTSLTTVTSRLMTDIGTTTQPEITTVAPETTSSSVNTITMTPSISFEQTTLASAVELVERVNEVEVETNQTTESTTQLASLITESADNETPEPTPSSMTTTSQQDFNSIDDMGVTTNQFSLTSTTIPVMETTTNAPSENVPQTTPNLENKSPTIVARFQDTTSATAQATAGSGIGQTTEITTPTIPDTSIVSSTSSESPTSSYPDVPLITTTSSSVETTTTTITTETATSTSTGRVPDGGTSTPQTTRMDVVTVTPVTETTTVNIEENLVSTEVGTSTTSASSESTTTMSGGITNDSTNTTSASTEATTVSMQATPGTTVPTATSLPPRPASQSSTTPYLGRFGGSRLTPAPRFSLSSTTRAPLRDYLVYGIYPNKTIVRKRPEDNLIDARNVDSPYVIFGIFPDGRLVRKYPNGTIIPDPPRNPVEVVFSLSTSTTTNRPPPRPYYNQANQGTYNQYRGPVYNSNDRPVAEPMRNVQSPSIVDLGLTGNAIVGPNGGGPDNTGPLGTPASVPSTNEMSNALLNTQMRTASVTPIVSTGRPPTDSQGGRIVQDRERDEATRTKEAGGQRSSVYIGQDKFVNYWTDGASTSNPRVLSVNINSVATAANEGPSPSVPSFENLLNNQAGGQVTAPPGFPWRDPLDQIFGITTSSPIITASVTSNRLDDLSEPNGPALARPINPFVEVFTPFSNTIGVPRGNIGSIPPPPPPTTPVALTTTPTTPAPTITTTTITTMAPTTTTTTTTVAPTTTTTMAPTATTTTMAPTTTSTTMAPTTTTTTMAPTTTTIRAPTVTTTTTTSITMTPTTVAAMTPTTTTMTTPIITSEPPTIAQRVMIASQAGATSETTTSSQINSLNLSKNLLNTRQQNAFGTTFDDLAFLNSLLQSNSRSTSQKTLTQVEQLLANKILELALKNPGPTRSPKAISIENASPNSIYKSAKTSLSEPIIIDLSPASTVSTSTRKSVETQQSTSQRPVISSLTPVQVTWKPVTTTSTRRSVEISTASPSTTAKTTLISTTKAPVSVKAKLATTPRPRTTTQAPLGFGGLLWQALLGGGLFGSSTTPKPVKAKPVPKTTQKSINIMPKPIQTTQKLETTTISSSTTLKTVDISKIQVNSPYSIVQEKSVTTPFTISTTDQPLINNPNPRLPGVVTSTYSPEEDAKFIVELLRAVEQDNKTGSKKVPGLTQDDQSFLRAILSGRTLTTTTPSPTVEVSNAALLAALLKAQGIEPPTPANNIREQLQLASLGQSVTSAPTASPASESSTITTRPASTAATRPTDTTKKTVTPRPTSGPRIRTTTWSPSSTYPPPLFSSFSNYGTPAQSAGDNSGNSALFGATRAFSQFLGAAISGAAQQLQSLVRNGTRIVSEVVG</sequence>
<feature type="region of interest" description="Disordered" evidence="1">
    <location>
        <begin position="989"/>
        <end position="1070"/>
    </location>
</feature>
<feature type="compositionally biased region" description="Polar residues" evidence="1">
    <location>
        <begin position="571"/>
        <end position="592"/>
    </location>
</feature>
<feature type="compositionally biased region" description="Low complexity" evidence="1">
    <location>
        <begin position="2257"/>
        <end position="2281"/>
    </location>
</feature>
<feature type="compositionally biased region" description="Basic and acidic residues" evidence="1">
    <location>
        <begin position="942"/>
        <end position="961"/>
    </location>
</feature>
<feature type="region of interest" description="Disordered" evidence="1">
    <location>
        <begin position="1282"/>
        <end position="1309"/>
    </location>
</feature>
<feature type="region of interest" description="Disordered" evidence="1">
    <location>
        <begin position="840"/>
        <end position="886"/>
    </location>
</feature>
<dbReference type="Proteomes" id="UP000515180">
    <property type="component" value="Unplaced"/>
</dbReference>
<evidence type="ECO:0000256" key="1">
    <source>
        <dbReference type="SAM" id="MobiDB-lite"/>
    </source>
</evidence>
<keyword evidence="3" id="KW-1185">Reference proteome</keyword>
<name>A0A6P3V1V2_BOMIM</name>
<feature type="compositionally biased region" description="Polar residues" evidence="1">
    <location>
        <begin position="1709"/>
        <end position="1729"/>
    </location>
</feature>
<evidence type="ECO:0000313" key="4">
    <source>
        <dbReference type="RefSeq" id="XP_012246096.1"/>
    </source>
</evidence>
<evidence type="ECO:0000256" key="2">
    <source>
        <dbReference type="SAM" id="SignalP"/>
    </source>
</evidence>
<feature type="compositionally biased region" description="Polar residues" evidence="1">
    <location>
        <begin position="2360"/>
        <end position="2386"/>
    </location>
</feature>
<feature type="compositionally biased region" description="Basic and acidic residues" evidence="1">
    <location>
        <begin position="121"/>
        <end position="150"/>
    </location>
</feature>
<dbReference type="KEGG" id="bim:100741831"/>
<feature type="compositionally biased region" description="Polar residues" evidence="1">
    <location>
        <begin position="1443"/>
        <end position="1484"/>
    </location>
</feature>
<feature type="compositionally biased region" description="Low complexity" evidence="1">
    <location>
        <begin position="2320"/>
        <end position="2359"/>
    </location>
</feature>
<feature type="compositionally biased region" description="Low complexity" evidence="1">
    <location>
        <begin position="1414"/>
        <end position="1442"/>
    </location>
</feature>
<feature type="compositionally biased region" description="Polar residues" evidence="1">
    <location>
        <begin position="1667"/>
        <end position="1689"/>
    </location>
</feature>
<feature type="chain" id="PRO_5028402952" evidence="2">
    <location>
        <begin position="24"/>
        <end position="3416"/>
    </location>
</feature>
<feature type="compositionally biased region" description="Basic and acidic residues" evidence="1">
    <location>
        <begin position="2599"/>
        <end position="2614"/>
    </location>
</feature>
<keyword evidence="2" id="KW-0732">Signal</keyword>
<feature type="region of interest" description="Disordered" evidence="1">
    <location>
        <begin position="506"/>
        <end position="600"/>
    </location>
</feature>
<feature type="compositionally biased region" description="Polar residues" evidence="1">
    <location>
        <begin position="47"/>
        <end position="62"/>
    </location>
</feature>
<feature type="compositionally biased region" description="Polar residues" evidence="1">
    <location>
        <begin position="1363"/>
        <end position="1396"/>
    </location>
</feature>
<dbReference type="RefSeq" id="XP_012246096.1">
    <property type="nucleotide sequence ID" value="XM_012390673.3"/>
</dbReference>
<feature type="compositionally biased region" description="Basic residues" evidence="1">
    <location>
        <begin position="538"/>
        <end position="550"/>
    </location>
</feature>
<feature type="region of interest" description="Disordered" evidence="1">
    <location>
        <begin position="2320"/>
        <end position="2394"/>
    </location>
</feature>
<feature type="compositionally biased region" description="Polar residues" evidence="1">
    <location>
        <begin position="991"/>
        <end position="1008"/>
    </location>
</feature>
<evidence type="ECO:0000313" key="3">
    <source>
        <dbReference type="Proteomes" id="UP000515180"/>
    </source>
</evidence>
<accession>A0A6P3V1V2</accession>
<feature type="compositionally biased region" description="Basic and acidic residues" evidence="1">
    <location>
        <begin position="159"/>
        <end position="168"/>
    </location>
</feature>
<feature type="region of interest" description="Disordered" evidence="1">
    <location>
        <begin position="2213"/>
        <end position="2294"/>
    </location>
</feature>
<feature type="compositionally biased region" description="Polar residues" evidence="1">
    <location>
        <begin position="269"/>
        <end position="279"/>
    </location>
</feature>
<feature type="compositionally biased region" description="Basic and acidic residues" evidence="1">
    <location>
        <begin position="1056"/>
        <end position="1068"/>
    </location>
</feature>
<feature type="compositionally biased region" description="Basic and acidic residues" evidence="1">
    <location>
        <begin position="386"/>
        <end position="406"/>
    </location>
</feature>
<feature type="region of interest" description="Disordered" evidence="1">
    <location>
        <begin position="2582"/>
        <end position="2617"/>
    </location>
</feature>
<feature type="region of interest" description="Disordered" evidence="1">
    <location>
        <begin position="1363"/>
        <end position="1562"/>
    </location>
</feature>
<feature type="compositionally biased region" description="Polar residues" evidence="1">
    <location>
        <begin position="616"/>
        <end position="631"/>
    </location>
</feature>
<feature type="compositionally biased region" description="Polar residues" evidence="1">
    <location>
        <begin position="506"/>
        <end position="533"/>
    </location>
</feature>
<feature type="compositionally biased region" description="Basic and acidic residues" evidence="1">
    <location>
        <begin position="454"/>
        <end position="466"/>
    </location>
</feature>
<feature type="compositionally biased region" description="Low complexity" evidence="1">
    <location>
        <begin position="349"/>
        <end position="367"/>
    </location>
</feature>
<feature type="compositionally biased region" description="Polar residues" evidence="1">
    <location>
        <begin position="368"/>
        <end position="384"/>
    </location>
</feature>
<feature type="compositionally biased region" description="Polar residues" evidence="1">
    <location>
        <begin position="174"/>
        <end position="187"/>
    </location>
</feature>
<feature type="compositionally biased region" description="Low complexity" evidence="1">
    <location>
        <begin position="1533"/>
        <end position="1562"/>
    </location>
</feature>
<feature type="region of interest" description="Disordered" evidence="1">
    <location>
        <begin position="114"/>
        <end position="481"/>
    </location>
</feature>
<feature type="compositionally biased region" description="Basic and acidic residues" evidence="1">
    <location>
        <begin position="320"/>
        <end position="348"/>
    </location>
</feature>
<feature type="region of interest" description="Disordered" evidence="1">
    <location>
        <begin position="1667"/>
        <end position="1729"/>
    </location>
</feature>
<protein>
    <submittedName>
        <fullName evidence="4">Mucin-19 isoform X1</fullName>
    </submittedName>
</protein>
<feature type="compositionally biased region" description="Basic and acidic residues" evidence="1">
    <location>
        <begin position="236"/>
        <end position="264"/>
    </location>
</feature>
<feature type="compositionally biased region" description="Polar residues" evidence="1">
    <location>
        <begin position="1493"/>
        <end position="1503"/>
    </location>
</feature>
<reference evidence="4" key="1">
    <citation type="submission" date="2025-08" db="UniProtKB">
        <authorList>
            <consortium name="RefSeq"/>
        </authorList>
    </citation>
    <scope>IDENTIFICATION</scope>
</reference>
<feature type="compositionally biased region" description="Low complexity" evidence="1">
    <location>
        <begin position="1690"/>
        <end position="1703"/>
    </location>
</feature>
<dbReference type="GeneID" id="100741831"/>